<comment type="caution">
    <text evidence="3">The sequence shown here is derived from an EMBL/GenBank/DDBJ whole genome shotgun (WGS) entry which is preliminary data.</text>
</comment>
<keyword evidence="1" id="KW-0472">Membrane</keyword>
<feature type="transmembrane region" description="Helical" evidence="1">
    <location>
        <begin position="85"/>
        <end position="105"/>
    </location>
</feature>
<evidence type="ECO:0000259" key="2">
    <source>
        <dbReference type="Pfam" id="PF12801"/>
    </source>
</evidence>
<evidence type="ECO:0000256" key="1">
    <source>
        <dbReference type="SAM" id="Phobius"/>
    </source>
</evidence>
<name>A0A645GQJ9_9ZZZZ</name>
<sequence>MEKKKRKSHQGWSWILMITFLTLSILDYRFGILGVVCMGAPMYHAIRGRGKVHCSFYCPRGSILGKFLKNISLNNNLPKAAKSNLVKNLLLTIMITLLTIALYHANHEGFNFLKTSFALFRFMTISLLVGTIMGIIFKPRSWCQVCPMGHGTALIDKVVKCKTSMNKGEGLNGKNEKVAS</sequence>
<dbReference type="EMBL" id="VSSQ01078345">
    <property type="protein sequence ID" value="MPN28169.1"/>
    <property type="molecule type" value="Genomic_DNA"/>
</dbReference>
<dbReference type="InterPro" id="IPR017896">
    <property type="entry name" value="4Fe4S_Fe-S-bd"/>
</dbReference>
<dbReference type="AlphaFoldDB" id="A0A645GQJ9"/>
<keyword evidence="1" id="KW-0812">Transmembrane</keyword>
<gene>
    <name evidence="3" type="ORF">SDC9_175608</name>
</gene>
<feature type="domain" description="4Fe-4S ferredoxin-type" evidence="2">
    <location>
        <begin position="121"/>
        <end position="159"/>
    </location>
</feature>
<accession>A0A645GQJ9</accession>
<protein>
    <recommendedName>
        <fullName evidence="2">4Fe-4S ferredoxin-type domain-containing protein</fullName>
    </recommendedName>
</protein>
<feature type="transmembrane region" description="Helical" evidence="1">
    <location>
        <begin position="117"/>
        <end position="137"/>
    </location>
</feature>
<feature type="transmembrane region" description="Helical" evidence="1">
    <location>
        <begin position="12"/>
        <end position="32"/>
    </location>
</feature>
<dbReference type="Pfam" id="PF12801">
    <property type="entry name" value="Fer4_5"/>
    <property type="match status" value="2"/>
</dbReference>
<evidence type="ECO:0000313" key="3">
    <source>
        <dbReference type="EMBL" id="MPN28169.1"/>
    </source>
</evidence>
<feature type="domain" description="4Fe-4S ferredoxin-type" evidence="2">
    <location>
        <begin position="31"/>
        <end position="64"/>
    </location>
</feature>
<organism evidence="3">
    <name type="scientific">bioreactor metagenome</name>
    <dbReference type="NCBI Taxonomy" id="1076179"/>
    <lineage>
        <taxon>unclassified sequences</taxon>
        <taxon>metagenomes</taxon>
        <taxon>ecological metagenomes</taxon>
    </lineage>
</organism>
<keyword evidence="1" id="KW-1133">Transmembrane helix</keyword>
<proteinExistence type="predicted"/>
<reference evidence="3" key="1">
    <citation type="submission" date="2019-08" db="EMBL/GenBank/DDBJ databases">
        <authorList>
            <person name="Kucharzyk K."/>
            <person name="Murdoch R.W."/>
            <person name="Higgins S."/>
            <person name="Loffler F."/>
        </authorList>
    </citation>
    <scope>NUCLEOTIDE SEQUENCE</scope>
</reference>